<evidence type="ECO:0000313" key="2">
    <source>
        <dbReference type="Proteomes" id="UP000694541"/>
    </source>
</evidence>
<protein>
    <submittedName>
        <fullName evidence="1">Uncharacterized protein</fullName>
    </submittedName>
</protein>
<reference evidence="1" key="1">
    <citation type="submission" date="2025-08" db="UniProtKB">
        <authorList>
            <consortium name="Ensembl"/>
        </authorList>
    </citation>
    <scope>IDENTIFICATION</scope>
</reference>
<dbReference type="Proteomes" id="UP000694541">
    <property type="component" value="Unplaced"/>
</dbReference>
<accession>A0A8B9RYD2</accession>
<keyword evidence="2" id="KW-1185">Reference proteome</keyword>
<sequence>HNGLETDMLLPAQRGQFLAPQPCSSECHIRRMPGSTIKTLGLSQNIHLHSTVDFTLLLFWVSLTTPDTNTLFCLWEVLASCLYQAQSPSLGRVAGPQKTNTHLMIRKIDSEMDISVGMNKSHCMCALSETTAPSAVGCGKDFVPRLAVRLTVYNQ</sequence>
<dbReference type="AlphaFoldDB" id="A0A8B9RYD2"/>
<evidence type="ECO:0000313" key="1">
    <source>
        <dbReference type="Ensembl" id="ENSANIP00000019790.1"/>
    </source>
</evidence>
<dbReference type="Ensembl" id="ENSANIT00000020456.1">
    <property type="protein sequence ID" value="ENSANIP00000019790.1"/>
    <property type="gene ID" value="ENSANIG00000013503.1"/>
</dbReference>
<reference evidence="1" key="2">
    <citation type="submission" date="2025-09" db="UniProtKB">
        <authorList>
            <consortium name="Ensembl"/>
        </authorList>
    </citation>
    <scope>IDENTIFICATION</scope>
</reference>
<organism evidence="1 2">
    <name type="scientific">Accipiter nisus</name>
    <name type="common">Eurasian sparrowhawk</name>
    <dbReference type="NCBI Taxonomy" id="211598"/>
    <lineage>
        <taxon>Eukaryota</taxon>
        <taxon>Metazoa</taxon>
        <taxon>Chordata</taxon>
        <taxon>Craniata</taxon>
        <taxon>Vertebrata</taxon>
        <taxon>Euteleostomi</taxon>
        <taxon>Archelosauria</taxon>
        <taxon>Archosauria</taxon>
        <taxon>Dinosauria</taxon>
        <taxon>Saurischia</taxon>
        <taxon>Theropoda</taxon>
        <taxon>Coelurosauria</taxon>
        <taxon>Aves</taxon>
        <taxon>Neognathae</taxon>
        <taxon>Neoaves</taxon>
        <taxon>Telluraves</taxon>
        <taxon>Accipitrimorphae</taxon>
        <taxon>Accipitriformes</taxon>
        <taxon>Accipitridae</taxon>
        <taxon>Accipitrinae</taxon>
        <taxon>Accipiter</taxon>
    </lineage>
</organism>
<proteinExistence type="predicted"/>
<name>A0A8B9RYD2_9AVES</name>